<dbReference type="SMART" id="SM00409">
    <property type="entry name" value="IG"/>
    <property type="match status" value="3"/>
</dbReference>
<dbReference type="PANTHER" id="PTHR10075">
    <property type="entry name" value="BASIGIN RELATED"/>
    <property type="match status" value="1"/>
</dbReference>
<evidence type="ECO:0000256" key="1">
    <source>
        <dbReference type="ARBA" id="ARBA00004167"/>
    </source>
</evidence>
<dbReference type="GO" id="GO:0005886">
    <property type="term" value="C:plasma membrane"/>
    <property type="evidence" value="ECO:0007669"/>
    <property type="project" value="TreeGrafter"/>
</dbReference>
<keyword evidence="4" id="KW-0677">Repeat</keyword>
<dbReference type="STRING" id="126957.T1JJ84"/>
<evidence type="ECO:0000256" key="6">
    <source>
        <dbReference type="ARBA" id="ARBA00022989"/>
    </source>
</evidence>
<keyword evidence="2" id="KW-0812">Transmembrane</keyword>
<reference evidence="11" key="2">
    <citation type="submission" date="2015-02" db="UniProtKB">
        <authorList>
            <consortium name="EnsemblMetazoa"/>
        </authorList>
    </citation>
    <scope>IDENTIFICATION</scope>
</reference>
<keyword evidence="8" id="KW-1015">Disulfide bond</keyword>
<feature type="domain" description="Ig-like" evidence="10">
    <location>
        <begin position="203"/>
        <end position="293"/>
    </location>
</feature>
<dbReference type="Gene3D" id="2.60.40.10">
    <property type="entry name" value="Immunoglobulins"/>
    <property type="match status" value="4"/>
</dbReference>
<dbReference type="AlphaFoldDB" id="T1JJ84"/>
<feature type="domain" description="Ig-like" evidence="10">
    <location>
        <begin position="101"/>
        <end position="187"/>
    </location>
</feature>
<protein>
    <recommendedName>
        <fullName evidence="10">Ig-like domain-containing protein</fullName>
    </recommendedName>
</protein>
<evidence type="ECO:0000256" key="8">
    <source>
        <dbReference type="ARBA" id="ARBA00023157"/>
    </source>
</evidence>
<sequence length="351" mass="38986">AAPVLHQVFSENTLHPGPSLSLQCAASGNPTPEISWTLDGQPIPESKRFQISDQSVSAGDMVSQVNITRLKVEDGGDYKCIATNRVGTAQHIARLNVFGIPYIRPMPNVTIVAGRDVTIPCRVAGHPIRLIRWERDGMPFPANLRHKAYPNGTLVIHKAELVADRGSYTCVASSEYGQTARRSVWVNIMACVKHRPFTYVDPPKIEPFSFPRDLSEDMRARVLCTIIRGDLPITITWMKDYFHLSLDLGIVVHNADEFSSSLTFRSVTATHRGNYTCIASNAASTVNYTAELFVHVPPRWSVEPSDTQIMAGTTAVLDCQAEGFPAPNVTWMFGGGKFYFKITNKYMNIEW</sequence>
<dbReference type="HOGENOM" id="CLU_071214_0_0_1"/>
<keyword evidence="3" id="KW-0732">Signal</keyword>
<evidence type="ECO:0000313" key="12">
    <source>
        <dbReference type="Proteomes" id="UP000014500"/>
    </source>
</evidence>
<dbReference type="GO" id="GO:0030424">
    <property type="term" value="C:axon"/>
    <property type="evidence" value="ECO:0007669"/>
    <property type="project" value="TreeGrafter"/>
</dbReference>
<evidence type="ECO:0000256" key="5">
    <source>
        <dbReference type="ARBA" id="ARBA00022889"/>
    </source>
</evidence>
<dbReference type="EMBL" id="JH432009">
    <property type="status" value="NOT_ANNOTATED_CDS"/>
    <property type="molecule type" value="Genomic_DNA"/>
</dbReference>
<dbReference type="SMART" id="SM00408">
    <property type="entry name" value="IGc2"/>
    <property type="match status" value="3"/>
</dbReference>
<dbReference type="CDD" id="cd20956">
    <property type="entry name" value="IgI_4_Dscam"/>
    <property type="match status" value="1"/>
</dbReference>
<evidence type="ECO:0000256" key="7">
    <source>
        <dbReference type="ARBA" id="ARBA00023136"/>
    </source>
</evidence>
<evidence type="ECO:0000259" key="10">
    <source>
        <dbReference type="PROSITE" id="PS50835"/>
    </source>
</evidence>
<organism evidence="11 12">
    <name type="scientific">Strigamia maritima</name>
    <name type="common">European centipede</name>
    <name type="synonym">Geophilus maritimus</name>
    <dbReference type="NCBI Taxonomy" id="126957"/>
    <lineage>
        <taxon>Eukaryota</taxon>
        <taxon>Metazoa</taxon>
        <taxon>Ecdysozoa</taxon>
        <taxon>Arthropoda</taxon>
        <taxon>Myriapoda</taxon>
        <taxon>Chilopoda</taxon>
        <taxon>Pleurostigmophora</taxon>
        <taxon>Geophilomorpha</taxon>
        <taxon>Linotaeniidae</taxon>
        <taxon>Strigamia</taxon>
    </lineage>
</organism>
<keyword evidence="12" id="KW-1185">Reference proteome</keyword>
<dbReference type="GO" id="GO:0070593">
    <property type="term" value="P:dendrite self-avoidance"/>
    <property type="evidence" value="ECO:0007669"/>
    <property type="project" value="TreeGrafter"/>
</dbReference>
<dbReference type="Proteomes" id="UP000014500">
    <property type="component" value="Unassembled WGS sequence"/>
</dbReference>
<dbReference type="InterPro" id="IPR013783">
    <property type="entry name" value="Ig-like_fold"/>
</dbReference>
<dbReference type="InterPro" id="IPR003598">
    <property type="entry name" value="Ig_sub2"/>
</dbReference>
<accession>T1JJ84</accession>
<comment type="subcellular location">
    <subcellularLocation>
        <location evidence="1">Membrane</location>
        <topology evidence="1">Single-pass membrane protein</topology>
    </subcellularLocation>
</comment>
<keyword evidence="9" id="KW-0393">Immunoglobulin domain</keyword>
<dbReference type="OMA" id="MINEFTS"/>
<evidence type="ECO:0000256" key="9">
    <source>
        <dbReference type="ARBA" id="ARBA00023319"/>
    </source>
</evidence>
<dbReference type="PANTHER" id="PTHR10075:SF100">
    <property type="entry name" value="FASCICLIN-2"/>
    <property type="match status" value="1"/>
</dbReference>
<feature type="domain" description="Ig-like" evidence="10">
    <location>
        <begin position="298"/>
        <end position="351"/>
    </location>
</feature>
<dbReference type="InterPro" id="IPR003599">
    <property type="entry name" value="Ig_sub"/>
</dbReference>
<dbReference type="InterPro" id="IPR007110">
    <property type="entry name" value="Ig-like_dom"/>
</dbReference>
<dbReference type="GO" id="GO:0098632">
    <property type="term" value="F:cell-cell adhesion mediator activity"/>
    <property type="evidence" value="ECO:0007669"/>
    <property type="project" value="TreeGrafter"/>
</dbReference>
<feature type="domain" description="Ig-like" evidence="10">
    <location>
        <begin position="3"/>
        <end position="96"/>
    </location>
</feature>
<dbReference type="InterPro" id="IPR036179">
    <property type="entry name" value="Ig-like_dom_sf"/>
</dbReference>
<evidence type="ECO:0000313" key="11">
    <source>
        <dbReference type="EnsemblMetazoa" id="SMAR013914-PA"/>
    </source>
</evidence>
<evidence type="ECO:0000256" key="3">
    <source>
        <dbReference type="ARBA" id="ARBA00022729"/>
    </source>
</evidence>
<dbReference type="PROSITE" id="PS50835">
    <property type="entry name" value="IG_LIKE"/>
    <property type="match status" value="4"/>
</dbReference>
<dbReference type="Pfam" id="PF07679">
    <property type="entry name" value="I-set"/>
    <property type="match status" value="1"/>
</dbReference>
<dbReference type="Pfam" id="PF13927">
    <property type="entry name" value="Ig_3"/>
    <property type="match status" value="3"/>
</dbReference>
<keyword evidence="6" id="KW-1133">Transmembrane helix</keyword>
<dbReference type="CDD" id="cd20958">
    <property type="entry name" value="IgI_5_Dscam"/>
    <property type="match status" value="1"/>
</dbReference>
<evidence type="ECO:0000256" key="2">
    <source>
        <dbReference type="ARBA" id="ARBA00022692"/>
    </source>
</evidence>
<dbReference type="FunFam" id="2.60.40.10:FF:000017">
    <property type="entry name" value="Down syndrome cell adhesion molecule b"/>
    <property type="match status" value="1"/>
</dbReference>
<dbReference type="GO" id="GO:0007411">
    <property type="term" value="P:axon guidance"/>
    <property type="evidence" value="ECO:0007669"/>
    <property type="project" value="TreeGrafter"/>
</dbReference>
<dbReference type="InterPro" id="IPR013098">
    <property type="entry name" value="Ig_I-set"/>
</dbReference>
<keyword evidence="7" id="KW-0472">Membrane</keyword>
<dbReference type="SUPFAM" id="SSF48726">
    <property type="entry name" value="Immunoglobulin"/>
    <property type="match status" value="4"/>
</dbReference>
<dbReference type="EnsemblMetazoa" id="SMAR013914-RA">
    <property type="protein sequence ID" value="SMAR013914-PA"/>
    <property type="gene ID" value="SMAR013914"/>
</dbReference>
<keyword evidence="5" id="KW-0130">Cell adhesion</keyword>
<name>T1JJ84_STRMM</name>
<dbReference type="FunFam" id="2.60.40.10:FF:000333">
    <property type="entry name" value="Down syndrome cell adhesion molecule"/>
    <property type="match status" value="1"/>
</dbReference>
<dbReference type="eggNOG" id="KOG3510">
    <property type="taxonomic scope" value="Eukaryota"/>
</dbReference>
<dbReference type="PhylomeDB" id="T1JJ84"/>
<proteinExistence type="predicted"/>
<reference evidence="12" key="1">
    <citation type="submission" date="2011-05" db="EMBL/GenBank/DDBJ databases">
        <authorList>
            <person name="Richards S.R."/>
            <person name="Qu J."/>
            <person name="Jiang H."/>
            <person name="Jhangiani S.N."/>
            <person name="Agravi P."/>
            <person name="Goodspeed R."/>
            <person name="Gross S."/>
            <person name="Mandapat C."/>
            <person name="Jackson L."/>
            <person name="Mathew T."/>
            <person name="Pu L."/>
            <person name="Thornton R."/>
            <person name="Saada N."/>
            <person name="Wilczek-Boney K.B."/>
            <person name="Lee S."/>
            <person name="Kovar C."/>
            <person name="Wu Y."/>
            <person name="Scherer S.E."/>
            <person name="Worley K.C."/>
            <person name="Muzny D.M."/>
            <person name="Gibbs R."/>
        </authorList>
    </citation>
    <scope>NUCLEOTIDE SEQUENCE</scope>
    <source>
        <strain evidence="12">Brora</strain>
    </source>
</reference>
<dbReference type="GO" id="GO:0007156">
    <property type="term" value="P:homophilic cell adhesion via plasma membrane adhesion molecules"/>
    <property type="evidence" value="ECO:0007669"/>
    <property type="project" value="TreeGrafter"/>
</dbReference>
<evidence type="ECO:0000256" key="4">
    <source>
        <dbReference type="ARBA" id="ARBA00022737"/>
    </source>
</evidence>